<evidence type="ECO:0000256" key="4">
    <source>
        <dbReference type="ARBA" id="ARBA00022723"/>
    </source>
</evidence>
<dbReference type="EMBL" id="JBFXLS010000392">
    <property type="protein sequence ID" value="KAL2810115.1"/>
    <property type="molecule type" value="Genomic_DNA"/>
</dbReference>
<dbReference type="InterPro" id="IPR003347">
    <property type="entry name" value="JmjC_dom"/>
</dbReference>
<gene>
    <name evidence="12" type="ORF">BDW59DRAFT_155645</name>
</gene>
<keyword evidence="6" id="KW-0408">Iron</keyword>
<evidence type="ECO:0000259" key="11">
    <source>
        <dbReference type="PROSITE" id="PS51184"/>
    </source>
</evidence>
<evidence type="ECO:0000313" key="13">
    <source>
        <dbReference type="Proteomes" id="UP001610335"/>
    </source>
</evidence>
<keyword evidence="7" id="KW-0805">Transcription regulation</keyword>
<keyword evidence="4" id="KW-0479">Metal-binding</keyword>
<sequence>MFTGSNCPYCERQLAKKTRHRHFQTCEYALEKRSCNSCSETILVREFLVHHRSCGKKCKNCKQCGKKVLRQDIKWHYKTCLHTAPEGTSTTIEDTLISNPFPISTSINKGVQEKQTFRRSIEASCQQDQSSITRVSNDEELNKLLAQPFMTPILWRGFTQHHPLHGIPSSISDFLQELRRYNIQKLDVYNYTAIDKVNYQESLDKIIEHFQALPDSRPPLNFLDIRNQIISRVPVHVNKVDLLRLARRRQAGSASKSIPQGLQQDYADHEFFLLSSRKSLSTLHCDTAGYSTYIEIISGQKIWYLPRNFTSQSYEILATLGSSTPETYPDGWVMIKLEPGDLLIMPPGCPHAVFTPEDSLAFGGNFYTLPHLGSSLRVLSLQTQYGDVFSNEDLSEQDYSNFLLMMETCMDLMEPEQMTNIASSGISWGIQAHHKTRDEVSRIRWKSQRFLDAQRKIRLLIWDIQNKLQNEFS</sequence>
<keyword evidence="8" id="KW-0804">Transcription</keyword>
<feature type="domain" description="JmjC" evidence="11">
    <location>
        <begin position="238"/>
        <end position="383"/>
    </location>
</feature>
<dbReference type="Proteomes" id="UP001610335">
    <property type="component" value="Unassembled WGS sequence"/>
</dbReference>
<dbReference type="EC" id="1.14.11.27" evidence="3"/>
<evidence type="ECO:0000256" key="7">
    <source>
        <dbReference type="ARBA" id="ARBA00023015"/>
    </source>
</evidence>
<organism evidence="12 13">
    <name type="scientific">Aspergillus cavernicola</name>
    <dbReference type="NCBI Taxonomy" id="176166"/>
    <lineage>
        <taxon>Eukaryota</taxon>
        <taxon>Fungi</taxon>
        <taxon>Dikarya</taxon>
        <taxon>Ascomycota</taxon>
        <taxon>Pezizomycotina</taxon>
        <taxon>Eurotiomycetes</taxon>
        <taxon>Eurotiomycetidae</taxon>
        <taxon>Eurotiales</taxon>
        <taxon>Aspergillaceae</taxon>
        <taxon>Aspergillus</taxon>
        <taxon>Aspergillus subgen. Nidulantes</taxon>
    </lineage>
</organism>
<accession>A0ABR4H3V5</accession>
<comment type="cofactor">
    <cofactor evidence="1">
        <name>Fe(2+)</name>
        <dbReference type="ChEBI" id="CHEBI:29033"/>
    </cofactor>
</comment>
<dbReference type="SUPFAM" id="SSF51197">
    <property type="entry name" value="Clavaminate synthase-like"/>
    <property type="match status" value="1"/>
</dbReference>
<evidence type="ECO:0000256" key="3">
    <source>
        <dbReference type="ARBA" id="ARBA00013246"/>
    </source>
</evidence>
<evidence type="ECO:0000256" key="10">
    <source>
        <dbReference type="ARBA" id="ARBA00047915"/>
    </source>
</evidence>
<proteinExistence type="inferred from homology"/>
<evidence type="ECO:0000256" key="9">
    <source>
        <dbReference type="ARBA" id="ARBA00031083"/>
    </source>
</evidence>
<comment type="caution">
    <text evidence="12">The sequence shown here is derived from an EMBL/GenBank/DDBJ whole genome shotgun (WGS) entry which is preliminary data.</text>
</comment>
<dbReference type="PROSITE" id="PS51184">
    <property type="entry name" value="JMJC"/>
    <property type="match status" value="1"/>
</dbReference>
<evidence type="ECO:0000256" key="1">
    <source>
        <dbReference type="ARBA" id="ARBA00001954"/>
    </source>
</evidence>
<evidence type="ECO:0000256" key="2">
    <source>
        <dbReference type="ARBA" id="ARBA00008037"/>
    </source>
</evidence>
<evidence type="ECO:0000256" key="6">
    <source>
        <dbReference type="ARBA" id="ARBA00023004"/>
    </source>
</evidence>
<keyword evidence="5" id="KW-0560">Oxidoreductase</keyword>
<evidence type="ECO:0000256" key="8">
    <source>
        <dbReference type="ARBA" id="ARBA00023163"/>
    </source>
</evidence>
<evidence type="ECO:0000256" key="5">
    <source>
        <dbReference type="ARBA" id="ARBA00023002"/>
    </source>
</evidence>
<comment type="similarity">
    <text evidence="2">Belongs to the JHDM1 histone demethylase family.</text>
</comment>
<keyword evidence="13" id="KW-1185">Reference proteome</keyword>
<evidence type="ECO:0000313" key="12">
    <source>
        <dbReference type="EMBL" id="KAL2810115.1"/>
    </source>
</evidence>
<name>A0ABR4H3V5_9EURO</name>
<dbReference type="InterPro" id="IPR050690">
    <property type="entry name" value="JHDM1_Histone_Demethylase"/>
</dbReference>
<dbReference type="SMART" id="SM00558">
    <property type="entry name" value="JmjC"/>
    <property type="match status" value="1"/>
</dbReference>
<dbReference type="Gene3D" id="2.60.120.650">
    <property type="entry name" value="Cupin"/>
    <property type="match status" value="1"/>
</dbReference>
<reference evidence="12 13" key="1">
    <citation type="submission" date="2024-07" db="EMBL/GenBank/DDBJ databases">
        <title>Section-level genome sequencing and comparative genomics of Aspergillus sections Usti and Cavernicolus.</title>
        <authorList>
            <consortium name="Lawrence Berkeley National Laboratory"/>
            <person name="Nybo J.L."/>
            <person name="Vesth T.C."/>
            <person name="Theobald S."/>
            <person name="Frisvad J.C."/>
            <person name="Larsen T.O."/>
            <person name="Kjaerboelling I."/>
            <person name="Rothschild-Mancinelli K."/>
            <person name="Lyhne E.K."/>
            <person name="Kogle M.E."/>
            <person name="Barry K."/>
            <person name="Clum A."/>
            <person name="Na H."/>
            <person name="Ledsgaard L."/>
            <person name="Lin J."/>
            <person name="Lipzen A."/>
            <person name="Kuo A."/>
            <person name="Riley R."/>
            <person name="Mondo S."/>
            <person name="LaButti K."/>
            <person name="Haridas S."/>
            <person name="Pangalinan J."/>
            <person name="Salamov A.A."/>
            <person name="Simmons B.A."/>
            <person name="Magnuson J.K."/>
            <person name="Chen J."/>
            <person name="Drula E."/>
            <person name="Henrissat B."/>
            <person name="Wiebenga A."/>
            <person name="Lubbers R.J."/>
            <person name="Gomes A.C."/>
            <person name="Makela M.R."/>
            <person name="Stajich J."/>
            <person name="Grigoriev I.V."/>
            <person name="Mortensen U.H."/>
            <person name="De vries R.P."/>
            <person name="Baker S.E."/>
            <person name="Andersen M.R."/>
        </authorList>
    </citation>
    <scope>NUCLEOTIDE SEQUENCE [LARGE SCALE GENOMIC DNA]</scope>
    <source>
        <strain evidence="12 13">CBS 600.67</strain>
    </source>
</reference>
<comment type="catalytic activity">
    <reaction evidence="10">
        <text>N(6),N(6)-dimethyl-L-lysyl(36)-[histone H3] + 2 2-oxoglutarate + 2 O2 = L-lysyl(36)-[histone H3] + 2 formaldehyde + 2 succinate + 2 CO2</text>
        <dbReference type="Rhea" id="RHEA:42032"/>
        <dbReference type="Rhea" id="RHEA-COMP:9785"/>
        <dbReference type="Rhea" id="RHEA-COMP:9787"/>
        <dbReference type="ChEBI" id="CHEBI:15379"/>
        <dbReference type="ChEBI" id="CHEBI:16526"/>
        <dbReference type="ChEBI" id="CHEBI:16810"/>
        <dbReference type="ChEBI" id="CHEBI:16842"/>
        <dbReference type="ChEBI" id="CHEBI:29969"/>
        <dbReference type="ChEBI" id="CHEBI:30031"/>
        <dbReference type="ChEBI" id="CHEBI:61976"/>
        <dbReference type="EC" id="1.14.11.27"/>
    </reaction>
</comment>
<dbReference type="PANTHER" id="PTHR23123">
    <property type="entry name" value="PHD/F-BOX CONTAINING PROTEIN"/>
    <property type="match status" value="1"/>
</dbReference>
<protein>
    <recommendedName>
        <fullName evidence="3">[histone H3]-dimethyl-L-lysine(36) demethylase</fullName>
        <ecNumber evidence="3">1.14.11.27</ecNumber>
    </recommendedName>
    <alternativeName>
        <fullName evidence="9">[Histone-H3]-lysine-36 demethylase 1</fullName>
    </alternativeName>
</protein>